<protein>
    <submittedName>
        <fullName evidence="2">Uncharacterized protein</fullName>
    </submittedName>
</protein>
<feature type="transmembrane region" description="Helical" evidence="1">
    <location>
        <begin position="81"/>
        <end position="101"/>
    </location>
</feature>
<feature type="transmembrane region" description="Helical" evidence="1">
    <location>
        <begin position="127"/>
        <end position="160"/>
    </location>
</feature>
<reference evidence="2 3" key="1">
    <citation type="journal article" date="2014" name="Genome Announc.">
        <title>Draft genome sequences of eight enterohepatic helicobacter species isolated from both laboratory and wild rodents.</title>
        <authorList>
            <person name="Sheh A."/>
            <person name="Shen Z."/>
            <person name="Fox J.G."/>
        </authorList>
    </citation>
    <scope>NUCLEOTIDE SEQUENCE [LARGE SCALE GENOMIC DNA]</scope>
    <source>
        <strain evidence="2 3">ATCC 700114</strain>
    </source>
</reference>
<organism evidence="2 3">
    <name type="scientific">Helicobacter trogontum</name>
    <dbReference type="NCBI Taxonomy" id="50960"/>
    <lineage>
        <taxon>Bacteria</taxon>
        <taxon>Pseudomonadati</taxon>
        <taxon>Campylobacterota</taxon>
        <taxon>Epsilonproteobacteria</taxon>
        <taxon>Campylobacterales</taxon>
        <taxon>Helicobacteraceae</taxon>
        <taxon>Helicobacter</taxon>
    </lineage>
</organism>
<dbReference type="OrthoDB" id="5330147at2"/>
<dbReference type="RefSeq" id="WP_034345753.1">
    <property type="nucleotide sequence ID" value="NZ_FZNG01000005.1"/>
</dbReference>
<gene>
    <name evidence="2" type="ORF">LS81_008450</name>
</gene>
<sequence>MNNASETKNIFDPLLLYGLPYKSNELDFKKLRFYNMLLSTTKVAGIMSFLLSFAVLGAVFEGKIAGSREFFQILLPFSKTLSLILFVIFCCLYIVFMRSFVKQKVSHTFLDSTLQNLTQEYYTKYKYIQMLLLSLLSVFFGILGFKFSLGFLVFFFIFLIPKIRALHADNTQNLYAEFAILNFSLGLYAIKNDESLYYCEFNFSQSTIPLKIQQLVRYTYNNENLTKQREFRFAKTIDSTQIIEFFGKRVILQSKIQSAQNNKINIKELE</sequence>
<evidence type="ECO:0000313" key="2">
    <source>
        <dbReference type="EMBL" id="TLD81332.1"/>
    </source>
</evidence>
<evidence type="ECO:0000313" key="3">
    <source>
        <dbReference type="Proteomes" id="UP000029878"/>
    </source>
</evidence>
<keyword evidence="1" id="KW-0812">Transmembrane</keyword>
<accession>A0A4V6HYP0</accession>
<name>A0A4V6HYP0_9HELI</name>
<proteinExistence type="predicted"/>
<dbReference type="EMBL" id="JRPL02000024">
    <property type="protein sequence ID" value="TLD81332.1"/>
    <property type="molecule type" value="Genomic_DNA"/>
</dbReference>
<dbReference type="AlphaFoldDB" id="A0A4V6HYP0"/>
<evidence type="ECO:0000256" key="1">
    <source>
        <dbReference type="SAM" id="Phobius"/>
    </source>
</evidence>
<keyword evidence="1" id="KW-1133">Transmembrane helix</keyword>
<feature type="transmembrane region" description="Helical" evidence="1">
    <location>
        <begin position="43"/>
        <end position="60"/>
    </location>
</feature>
<comment type="caution">
    <text evidence="2">The sequence shown here is derived from an EMBL/GenBank/DDBJ whole genome shotgun (WGS) entry which is preliminary data.</text>
</comment>
<keyword evidence="1" id="KW-0472">Membrane</keyword>
<dbReference type="Proteomes" id="UP000029878">
    <property type="component" value="Unassembled WGS sequence"/>
</dbReference>